<dbReference type="OrthoDB" id="4363438at2759"/>
<dbReference type="Proteomes" id="UP000019373">
    <property type="component" value="Unassembled WGS sequence"/>
</dbReference>
<dbReference type="GeneID" id="19243938"/>
<proteinExistence type="predicted"/>
<keyword evidence="2" id="KW-1185">Reference proteome</keyword>
<dbReference type="AlphaFoldDB" id="U1GEV5"/>
<dbReference type="OMA" id="RNECEVH"/>
<evidence type="ECO:0000313" key="2">
    <source>
        <dbReference type="Proteomes" id="UP000019373"/>
    </source>
</evidence>
<evidence type="ECO:0000313" key="1">
    <source>
        <dbReference type="EMBL" id="ERF70266.1"/>
    </source>
</evidence>
<dbReference type="HOGENOM" id="CLU_124026_0_0_1"/>
<organism evidence="1 2">
    <name type="scientific">Endocarpon pusillum (strain Z07020 / HMAS-L-300199)</name>
    <name type="common">Lichen-forming fungus</name>
    <dbReference type="NCBI Taxonomy" id="1263415"/>
    <lineage>
        <taxon>Eukaryota</taxon>
        <taxon>Fungi</taxon>
        <taxon>Dikarya</taxon>
        <taxon>Ascomycota</taxon>
        <taxon>Pezizomycotina</taxon>
        <taxon>Eurotiomycetes</taxon>
        <taxon>Chaetothyriomycetidae</taxon>
        <taxon>Verrucariales</taxon>
        <taxon>Verrucariaceae</taxon>
        <taxon>Endocarpon</taxon>
    </lineage>
</organism>
<dbReference type="EMBL" id="KE721350">
    <property type="protein sequence ID" value="ERF70266.1"/>
    <property type="molecule type" value="Genomic_DNA"/>
</dbReference>
<sequence length="150" mass="16977">MTSSTSSLTKVSIILSKPEDWDEWMLIIYTMARNGDVKDLIDPNLAAEPPQLIEPRRPTAADVKSGAAAITGLDPGEQKLYGVLREDYKYDMMKYRDRRSALSSIQDFILTRVDRQHLLVLEGKESVYQMLTALEKRLALTDKACEIDVI</sequence>
<name>U1GEV5_ENDPU</name>
<reference evidence="2" key="1">
    <citation type="journal article" date="2014" name="BMC Genomics">
        <title>Genome characteristics reveal the impact of lichenization on lichen-forming fungus Endocarpon pusillum Hedwig (Verrucariales, Ascomycota).</title>
        <authorList>
            <person name="Wang Y.-Y."/>
            <person name="Liu B."/>
            <person name="Zhang X.-Y."/>
            <person name="Zhou Q.-M."/>
            <person name="Zhang T."/>
            <person name="Li H."/>
            <person name="Yu Y.-F."/>
            <person name="Zhang X.-L."/>
            <person name="Hao X.-Y."/>
            <person name="Wang M."/>
            <person name="Wang L."/>
            <person name="Wei J.-C."/>
        </authorList>
    </citation>
    <scope>NUCLEOTIDE SEQUENCE [LARGE SCALE GENOMIC DNA]</scope>
    <source>
        <strain evidence="2">Z07020 / HMAS-L-300199</strain>
    </source>
</reference>
<gene>
    <name evidence="1" type="ORF">EPUS_09104</name>
</gene>
<dbReference type="RefSeq" id="XP_007804080.1">
    <property type="nucleotide sequence ID" value="XM_007805889.1"/>
</dbReference>
<accession>U1GEV5</accession>
<protein>
    <submittedName>
        <fullName evidence="1">Uncharacterized protein</fullName>
    </submittedName>
</protein>